<accession>A0A4Z0PNZ7</accession>
<dbReference type="OrthoDB" id="1259728at2"/>
<keyword evidence="2" id="KW-1185">Reference proteome</keyword>
<organism evidence="1 2">
    <name type="scientific">Hymenobacter elongatus</name>
    <dbReference type="NCBI Taxonomy" id="877208"/>
    <lineage>
        <taxon>Bacteria</taxon>
        <taxon>Pseudomonadati</taxon>
        <taxon>Bacteroidota</taxon>
        <taxon>Cytophagia</taxon>
        <taxon>Cytophagales</taxon>
        <taxon>Hymenobacteraceae</taxon>
        <taxon>Hymenobacter</taxon>
    </lineage>
</organism>
<protein>
    <submittedName>
        <fullName evidence="1">Uncharacterized protein</fullName>
    </submittedName>
</protein>
<dbReference type="AlphaFoldDB" id="A0A4Z0PNZ7"/>
<dbReference type="RefSeq" id="WP_135496510.1">
    <property type="nucleotide sequence ID" value="NZ_SRLD01000005.1"/>
</dbReference>
<sequence length="131" mass="14889">MTNNRILVSIIMSIVCVTLTSCPEVVSCTEDVRQFERKEVNIIVLNNKSIGREFFVSGIDPRTMKTIAYRDNGGFYIEVRRSLQLGDTLVKNIGENFFEIKKAKSNIRFIKSCDGSNYAPVEIYAQKKLAK</sequence>
<dbReference type="EMBL" id="SRLD01000005">
    <property type="protein sequence ID" value="TGE18998.1"/>
    <property type="molecule type" value="Genomic_DNA"/>
</dbReference>
<name>A0A4Z0PNZ7_9BACT</name>
<evidence type="ECO:0000313" key="2">
    <source>
        <dbReference type="Proteomes" id="UP000297739"/>
    </source>
</evidence>
<dbReference type="Proteomes" id="UP000297739">
    <property type="component" value="Unassembled WGS sequence"/>
</dbReference>
<proteinExistence type="predicted"/>
<evidence type="ECO:0000313" key="1">
    <source>
        <dbReference type="EMBL" id="TGE18998.1"/>
    </source>
</evidence>
<gene>
    <name evidence="1" type="ORF">E5J99_04440</name>
</gene>
<comment type="caution">
    <text evidence="1">The sequence shown here is derived from an EMBL/GenBank/DDBJ whole genome shotgun (WGS) entry which is preliminary data.</text>
</comment>
<dbReference type="PROSITE" id="PS51257">
    <property type="entry name" value="PROKAR_LIPOPROTEIN"/>
    <property type="match status" value="1"/>
</dbReference>
<reference evidence="1 2" key="1">
    <citation type="submission" date="2019-04" db="EMBL/GenBank/DDBJ databases">
        <authorList>
            <person name="Feng G."/>
            <person name="Zhang J."/>
            <person name="Zhu H."/>
        </authorList>
    </citation>
    <scope>NUCLEOTIDE SEQUENCE [LARGE SCALE GENOMIC DNA]</scope>
    <source>
        <strain evidence="1 2">JCM 17223</strain>
    </source>
</reference>